<organism evidence="4 5">
    <name type="scientific">Cyphellophora attinorum</name>
    <dbReference type="NCBI Taxonomy" id="1664694"/>
    <lineage>
        <taxon>Eukaryota</taxon>
        <taxon>Fungi</taxon>
        <taxon>Dikarya</taxon>
        <taxon>Ascomycota</taxon>
        <taxon>Pezizomycotina</taxon>
        <taxon>Eurotiomycetes</taxon>
        <taxon>Chaetothyriomycetidae</taxon>
        <taxon>Chaetothyriales</taxon>
        <taxon>Cyphellophoraceae</taxon>
        <taxon>Cyphellophora</taxon>
    </lineage>
</organism>
<dbReference type="SMART" id="SM00454">
    <property type="entry name" value="SAM"/>
    <property type="match status" value="1"/>
</dbReference>
<proteinExistence type="predicted"/>
<dbReference type="OrthoDB" id="422827at2759"/>
<feature type="region of interest" description="Disordered" evidence="1">
    <location>
        <begin position="218"/>
        <end position="276"/>
    </location>
</feature>
<evidence type="ECO:0000259" key="2">
    <source>
        <dbReference type="PROSITE" id="PS50003"/>
    </source>
</evidence>
<dbReference type="InterPro" id="IPR001660">
    <property type="entry name" value="SAM"/>
</dbReference>
<dbReference type="PROSITE" id="PS50003">
    <property type="entry name" value="PH_DOMAIN"/>
    <property type="match status" value="1"/>
</dbReference>
<dbReference type="SUPFAM" id="SSF50729">
    <property type="entry name" value="PH domain-like"/>
    <property type="match status" value="1"/>
</dbReference>
<feature type="compositionally biased region" description="Low complexity" evidence="1">
    <location>
        <begin position="561"/>
        <end position="573"/>
    </location>
</feature>
<dbReference type="InterPro" id="IPR013761">
    <property type="entry name" value="SAM/pointed_sf"/>
</dbReference>
<comment type="caution">
    <text evidence="4">The sequence shown here is derived from an EMBL/GenBank/DDBJ whole genome shotgun (WGS) entry which is preliminary data.</text>
</comment>
<accession>A0A0N0NLU7</accession>
<feature type="region of interest" description="Disordered" evidence="1">
    <location>
        <begin position="37"/>
        <end position="75"/>
    </location>
</feature>
<dbReference type="VEuPathDB" id="FungiDB:AB675_3353"/>
<dbReference type="SMART" id="SM00233">
    <property type="entry name" value="PH"/>
    <property type="match status" value="1"/>
</dbReference>
<sequence>MEEYQTSPDGVVEMIQKPTAFPSFLGRRSYIPRPISNATEFDLDNDSDSDSTPASLTSRGNSSTSGASSPGLKTPHTAGLGGFEFHFDNKTVSPANSVADIAESLDPEYVERPKEAVPELLPTARPHVSGRPFTALNQAVAELDETQVRRWRPDQVAEWMSDAGFDASVVEKFVIHDISGSVLIDLQFEDLKELDISSFGKRHRVMSSIHQLRNSSLLSDSPLARSPSKSAQQPRRASRALTRSVAPEERHVIAESRSRSRRRGRQPNDAAEVTPAESVSIVAIEQLLPKPHSCSKGEDCSKWKKYQRKIQRIQEEFSDLQIDHVTEPPEERRSTIQPSVVGSSDILGPNEPISITPELLNEIQARDPQESIRQFLNFQHVHNSGLHGPSPPPSSSATFAARSTQGLSEHLKDLPKLTIPDDIPSTSTPYRTPLAEFSNSSQLQDQLKQQLRSDPFHYGGVASPADIYRINTPMSASDIPVTMHPEDPISERYIISQSVPPEMRYGGPSLWTTSGEPIERSQSTAPLPRRRTTLKNSFAPAVTPVQEDLASVSPTKMQFQSPASAPRPSRTSTDVLSREGWMRKRRTNRHIRSNEWSDNYFRLSGTRLVMLESDHPSTVADPLETINVSNYSLHAYNVATSSKLSAAFKRSILGSGYMASEPRFAFSLIPDSDRDKGSKLFKESNKSHHFAVKSGPEKVEWMRRLMLAKAASRNASGSAEF</sequence>
<dbReference type="Pfam" id="PF07647">
    <property type="entry name" value="SAM_2"/>
    <property type="match status" value="1"/>
</dbReference>
<dbReference type="InterPro" id="IPR011993">
    <property type="entry name" value="PH-like_dom_sf"/>
</dbReference>
<dbReference type="GeneID" id="28735277"/>
<feature type="domain" description="SAM" evidence="3">
    <location>
        <begin position="151"/>
        <end position="215"/>
    </location>
</feature>
<dbReference type="PROSITE" id="PS50105">
    <property type="entry name" value="SAM_DOMAIN"/>
    <property type="match status" value="1"/>
</dbReference>
<dbReference type="Gene3D" id="2.30.29.30">
    <property type="entry name" value="Pleckstrin-homology domain (PH domain)/Phosphotyrosine-binding domain (PTB)"/>
    <property type="match status" value="1"/>
</dbReference>
<dbReference type="Gene3D" id="1.10.150.50">
    <property type="entry name" value="Transcription Factor, Ets-1"/>
    <property type="match status" value="1"/>
</dbReference>
<feature type="region of interest" description="Disordered" evidence="1">
    <location>
        <begin position="510"/>
        <end position="576"/>
    </location>
</feature>
<feature type="compositionally biased region" description="Polar residues" evidence="1">
    <location>
        <begin position="397"/>
        <end position="407"/>
    </location>
</feature>
<evidence type="ECO:0000313" key="5">
    <source>
        <dbReference type="Proteomes" id="UP000038010"/>
    </source>
</evidence>
<dbReference type="Proteomes" id="UP000038010">
    <property type="component" value="Unassembled WGS sequence"/>
</dbReference>
<dbReference type="AlphaFoldDB" id="A0A0N0NLU7"/>
<feature type="domain" description="PH" evidence="2">
    <location>
        <begin position="575"/>
        <end position="710"/>
    </location>
</feature>
<reference evidence="4 5" key="1">
    <citation type="submission" date="2015-06" db="EMBL/GenBank/DDBJ databases">
        <title>Draft genome of the ant-associated black yeast Phialophora attae CBS 131958.</title>
        <authorList>
            <person name="Moreno L.F."/>
            <person name="Stielow B.J."/>
            <person name="de Hoog S."/>
            <person name="Vicente V.A."/>
            <person name="Weiss V.A."/>
            <person name="de Vries M."/>
            <person name="Cruz L.M."/>
            <person name="Souza E.M."/>
        </authorList>
    </citation>
    <scope>NUCLEOTIDE SEQUENCE [LARGE SCALE GENOMIC DNA]</scope>
    <source>
        <strain evidence="4 5">CBS 131958</strain>
    </source>
</reference>
<keyword evidence="5" id="KW-1185">Reference proteome</keyword>
<dbReference type="RefSeq" id="XP_017999674.1">
    <property type="nucleotide sequence ID" value="XM_018143397.1"/>
</dbReference>
<feature type="compositionally biased region" description="Polar residues" evidence="1">
    <location>
        <begin position="510"/>
        <end position="525"/>
    </location>
</feature>
<gene>
    <name evidence="4" type="ORF">AB675_3353</name>
</gene>
<feature type="compositionally biased region" description="Low complexity" evidence="1">
    <location>
        <begin position="58"/>
        <end position="71"/>
    </location>
</feature>
<evidence type="ECO:0000256" key="1">
    <source>
        <dbReference type="SAM" id="MobiDB-lite"/>
    </source>
</evidence>
<feature type="compositionally biased region" description="Basic and acidic residues" evidence="1">
    <location>
        <begin position="246"/>
        <end position="258"/>
    </location>
</feature>
<dbReference type="InterPro" id="IPR001849">
    <property type="entry name" value="PH_domain"/>
</dbReference>
<name>A0A0N0NLU7_9EURO</name>
<dbReference type="Pfam" id="PF00169">
    <property type="entry name" value="PH"/>
    <property type="match status" value="1"/>
</dbReference>
<dbReference type="CDD" id="cd09535">
    <property type="entry name" value="SAM_BOI-like_fungal"/>
    <property type="match status" value="1"/>
</dbReference>
<evidence type="ECO:0000313" key="4">
    <source>
        <dbReference type="EMBL" id="KPI39711.1"/>
    </source>
</evidence>
<evidence type="ECO:0000259" key="3">
    <source>
        <dbReference type="PROSITE" id="PS50105"/>
    </source>
</evidence>
<protein>
    <submittedName>
        <fullName evidence="4">Protein pob1</fullName>
    </submittedName>
</protein>
<feature type="compositionally biased region" description="Basic and acidic residues" evidence="1">
    <location>
        <begin position="324"/>
        <end position="334"/>
    </location>
</feature>
<feature type="region of interest" description="Disordered" evidence="1">
    <location>
        <begin position="324"/>
        <end position="353"/>
    </location>
</feature>
<dbReference type="EMBL" id="LFJN01000014">
    <property type="protein sequence ID" value="KPI39711.1"/>
    <property type="molecule type" value="Genomic_DNA"/>
</dbReference>
<dbReference type="SUPFAM" id="SSF47769">
    <property type="entry name" value="SAM/Pointed domain"/>
    <property type="match status" value="1"/>
</dbReference>
<feature type="region of interest" description="Disordered" evidence="1">
    <location>
        <begin position="382"/>
        <end position="444"/>
    </location>
</feature>